<sequence>MDHFEYRDRTLFCEDVPVPELAEKYGTPLYVYSQATLLHHLKEVQTAFAEAKPVICYSVKANGNLSLCRLMGQHGSGFDVTSQGEFQRALKAGPAGAKIVFAGVGKTDAEIEFALKNGVFLFDVESEQELLAIGAVAQKLGVKANVALRVNPDLPPKTHVKTDTSVKGVKFGLDIETIIDVAKSVVGHPGLAVVGLHMHLGSPILKAEPYRQGCEKGVALIRAFRAQGHNIQYLNMGGGFGINYRKDEAKPASAFAEVILPAVRETGCQLILEPGRFIVGNAAILLSRVVFTKSTGGKHYVIQDAAMNDLIRPTLYGSLHRIWPVHPAAGVPVRPDVNGDPDDPNPFRAMPNCFNQDVVGPVCESGDYLAKDRPLPALTRGDLLAVFSAGAYGMTMASNYNSRVRAAEVLVTGRTHRLIRRRETFADLVACEEDCLT</sequence>
<dbReference type="GO" id="GO:0030170">
    <property type="term" value="F:pyridoxal phosphate binding"/>
    <property type="evidence" value="ECO:0007669"/>
    <property type="project" value="UniProtKB-UniRule"/>
</dbReference>
<dbReference type="SUPFAM" id="SSF51419">
    <property type="entry name" value="PLP-binding barrel"/>
    <property type="match status" value="1"/>
</dbReference>
<dbReference type="UniPathway" id="UPA00034">
    <property type="reaction ID" value="UER00027"/>
</dbReference>
<keyword evidence="5" id="KW-0028">Amino-acid biosynthesis</keyword>
<feature type="modified residue" description="N6-(pyridoxal phosphate)lysine" evidence="5 7">
    <location>
        <position position="60"/>
    </location>
</feature>
<accession>A0A6M5Z316</accession>
<dbReference type="NCBIfam" id="TIGR01048">
    <property type="entry name" value="lysA"/>
    <property type="match status" value="1"/>
</dbReference>
<protein>
    <recommendedName>
        <fullName evidence="5 6">Diaminopimelate decarboxylase</fullName>
        <shortName evidence="5">DAP decarboxylase</shortName>
        <shortName evidence="5">DAPDC</shortName>
        <ecNumber evidence="5 6">4.1.1.20</ecNumber>
    </recommendedName>
</protein>
<dbReference type="SUPFAM" id="SSF50621">
    <property type="entry name" value="Alanine racemase C-terminal domain-like"/>
    <property type="match status" value="1"/>
</dbReference>
<reference evidence="12" key="1">
    <citation type="submission" date="2020-05" db="EMBL/GenBank/DDBJ databases">
        <title>Frigoriglobus tundricola gen. nov., sp. nov., a psychrotolerant cellulolytic planctomycete of the family Gemmataceae with two divergent copies of 16S rRNA gene.</title>
        <authorList>
            <person name="Kulichevskaya I.S."/>
            <person name="Ivanova A.A."/>
            <person name="Naumoff D.G."/>
            <person name="Beletsky A.V."/>
            <person name="Rijpstra W.I.C."/>
            <person name="Sinninghe Damste J.S."/>
            <person name="Mardanov A.V."/>
            <person name="Ravin N.V."/>
            <person name="Dedysh S.N."/>
        </authorList>
    </citation>
    <scope>NUCLEOTIDE SEQUENCE [LARGE SCALE GENOMIC DNA]</scope>
    <source>
        <strain evidence="12">PL17</strain>
    </source>
</reference>
<dbReference type="Proteomes" id="UP000503447">
    <property type="component" value="Chromosome"/>
</dbReference>
<keyword evidence="12" id="KW-1185">Reference proteome</keyword>
<dbReference type="Gene3D" id="3.20.20.10">
    <property type="entry name" value="Alanine racemase"/>
    <property type="match status" value="1"/>
</dbReference>
<keyword evidence="4 5" id="KW-0456">Lyase</keyword>
<dbReference type="Pfam" id="PF02784">
    <property type="entry name" value="Orn_Arg_deC_N"/>
    <property type="match status" value="1"/>
</dbReference>
<feature type="binding site" evidence="5">
    <location>
        <position position="239"/>
    </location>
    <ligand>
        <name>pyridoxal 5'-phosphate</name>
        <dbReference type="ChEBI" id="CHEBI:597326"/>
    </ligand>
</feature>
<dbReference type="InterPro" id="IPR000183">
    <property type="entry name" value="Orn/DAP/Arg_de-COase"/>
</dbReference>
<feature type="domain" description="Orn/DAP/Arg decarboxylase 2 C-terminal" evidence="9">
    <location>
        <begin position="30"/>
        <end position="390"/>
    </location>
</feature>
<dbReference type="KEGG" id="ftj:FTUN_7751"/>
<dbReference type="FunFam" id="3.20.20.10:FF:000003">
    <property type="entry name" value="Diaminopimelate decarboxylase"/>
    <property type="match status" value="1"/>
</dbReference>
<evidence type="ECO:0000256" key="5">
    <source>
        <dbReference type="HAMAP-Rule" id="MF_02120"/>
    </source>
</evidence>
<feature type="binding site" evidence="5">
    <location>
        <position position="364"/>
    </location>
    <ligand>
        <name>substrate</name>
    </ligand>
</feature>
<evidence type="ECO:0000256" key="2">
    <source>
        <dbReference type="ARBA" id="ARBA00022793"/>
    </source>
</evidence>
<dbReference type="Pfam" id="PF00278">
    <property type="entry name" value="Orn_DAP_Arg_deC"/>
    <property type="match status" value="1"/>
</dbReference>
<feature type="domain" description="Orn/DAP/Arg decarboxylase 2 N-terminal" evidence="10">
    <location>
        <begin position="37"/>
        <end position="280"/>
    </location>
</feature>
<dbReference type="InterPro" id="IPR022643">
    <property type="entry name" value="De-COase2_C"/>
</dbReference>
<dbReference type="GO" id="GO:0008836">
    <property type="term" value="F:diaminopimelate decarboxylase activity"/>
    <property type="evidence" value="ECO:0007669"/>
    <property type="project" value="UniProtKB-UniRule"/>
</dbReference>
<dbReference type="GO" id="GO:0009089">
    <property type="term" value="P:lysine biosynthetic process via diaminopimelate"/>
    <property type="evidence" value="ECO:0007669"/>
    <property type="project" value="UniProtKB-UniRule"/>
</dbReference>
<comment type="cofactor">
    <cofactor evidence="1 5 7 8">
        <name>pyridoxal 5'-phosphate</name>
        <dbReference type="ChEBI" id="CHEBI:597326"/>
    </cofactor>
</comment>
<gene>
    <name evidence="5" type="primary">lysA</name>
    <name evidence="11" type="ORF">FTUN_7751</name>
</gene>
<comment type="pathway">
    <text evidence="5 8">Amino-acid biosynthesis; L-lysine biosynthesis via DAP pathway; L-lysine from DL-2,6-diaminopimelate: step 1/1.</text>
</comment>
<comment type="similarity">
    <text evidence="5">Belongs to the Orn/Lys/Arg decarboxylase class-II family. LysA subfamily.</text>
</comment>
<evidence type="ECO:0000256" key="6">
    <source>
        <dbReference type="NCBIfam" id="TIGR01048"/>
    </source>
</evidence>
<dbReference type="InterPro" id="IPR022644">
    <property type="entry name" value="De-COase2_N"/>
</dbReference>
<feature type="binding site" evidence="5">
    <location>
        <begin position="273"/>
        <end position="276"/>
    </location>
    <ligand>
        <name>pyridoxal 5'-phosphate</name>
        <dbReference type="ChEBI" id="CHEBI:597326"/>
    </ligand>
</feature>
<organism evidence="11 12">
    <name type="scientific">Frigoriglobus tundricola</name>
    <dbReference type="NCBI Taxonomy" id="2774151"/>
    <lineage>
        <taxon>Bacteria</taxon>
        <taxon>Pseudomonadati</taxon>
        <taxon>Planctomycetota</taxon>
        <taxon>Planctomycetia</taxon>
        <taxon>Gemmatales</taxon>
        <taxon>Gemmataceae</taxon>
        <taxon>Frigoriglobus</taxon>
    </lineage>
</organism>
<evidence type="ECO:0000313" key="12">
    <source>
        <dbReference type="Proteomes" id="UP000503447"/>
    </source>
</evidence>
<evidence type="ECO:0000313" key="11">
    <source>
        <dbReference type="EMBL" id="QJX00127.1"/>
    </source>
</evidence>
<dbReference type="PRINTS" id="PR01181">
    <property type="entry name" value="DAPDCRBXLASE"/>
</dbReference>
<dbReference type="HAMAP" id="MF_02120">
    <property type="entry name" value="LysA"/>
    <property type="match status" value="1"/>
</dbReference>
<feature type="binding site" evidence="5">
    <location>
        <position position="276"/>
    </location>
    <ligand>
        <name>substrate</name>
    </ligand>
</feature>
<feature type="active site" description="Proton donor" evidence="7">
    <location>
        <position position="363"/>
    </location>
</feature>
<feature type="binding site" evidence="5">
    <location>
        <position position="392"/>
    </location>
    <ligand>
        <name>pyridoxal 5'-phosphate</name>
        <dbReference type="ChEBI" id="CHEBI:597326"/>
    </ligand>
</feature>
<dbReference type="CDD" id="cd06828">
    <property type="entry name" value="PLPDE_III_DapDC"/>
    <property type="match status" value="1"/>
</dbReference>
<evidence type="ECO:0000256" key="8">
    <source>
        <dbReference type="RuleBase" id="RU003738"/>
    </source>
</evidence>
<evidence type="ECO:0000259" key="10">
    <source>
        <dbReference type="Pfam" id="PF02784"/>
    </source>
</evidence>
<dbReference type="InterPro" id="IPR029066">
    <property type="entry name" value="PLP-binding_barrel"/>
</dbReference>
<comment type="function">
    <text evidence="5">Specifically catalyzes the decarboxylation of meso-diaminopimelate (meso-DAP) to L-lysine.</text>
</comment>
<feature type="binding site" evidence="5">
    <location>
        <position position="392"/>
    </location>
    <ligand>
        <name>substrate</name>
    </ligand>
</feature>
<dbReference type="EMBL" id="CP053452">
    <property type="protein sequence ID" value="QJX00127.1"/>
    <property type="molecule type" value="Genomic_DNA"/>
</dbReference>
<name>A0A6M5Z316_9BACT</name>
<dbReference type="AlphaFoldDB" id="A0A6M5Z316"/>
<keyword evidence="2 5" id="KW-0210">Decarboxylase</keyword>
<comment type="catalytic activity">
    <reaction evidence="5 8">
        <text>meso-2,6-diaminopimelate + H(+) = L-lysine + CO2</text>
        <dbReference type="Rhea" id="RHEA:15101"/>
        <dbReference type="ChEBI" id="CHEBI:15378"/>
        <dbReference type="ChEBI" id="CHEBI:16526"/>
        <dbReference type="ChEBI" id="CHEBI:32551"/>
        <dbReference type="ChEBI" id="CHEBI:57791"/>
        <dbReference type="EC" id="4.1.1.20"/>
    </reaction>
</comment>
<dbReference type="PANTHER" id="PTHR43727:SF2">
    <property type="entry name" value="GROUP IV DECARBOXYLASE"/>
    <property type="match status" value="1"/>
</dbReference>
<evidence type="ECO:0000256" key="7">
    <source>
        <dbReference type="PIRSR" id="PIRSR600183-50"/>
    </source>
</evidence>
<evidence type="ECO:0000259" key="9">
    <source>
        <dbReference type="Pfam" id="PF00278"/>
    </source>
</evidence>
<evidence type="ECO:0000256" key="3">
    <source>
        <dbReference type="ARBA" id="ARBA00022898"/>
    </source>
</evidence>
<dbReference type="PRINTS" id="PR01179">
    <property type="entry name" value="ODADCRBXLASE"/>
</dbReference>
<dbReference type="InterPro" id="IPR009006">
    <property type="entry name" value="Ala_racemase/Decarboxylase_C"/>
</dbReference>
<evidence type="ECO:0000256" key="1">
    <source>
        <dbReference type="ARBA" id="ARBA00001933"/>
    </source>
</evidence>
<keyword evidence="3 5" id="KW-0663">Pyridoxal phosphate</keyword>
<keyword evidence="5 8" id="KW-0457">Lysine biosynthesis</keyword>
<comment type="subunit">
    <text evidence="5">Homodimer.</text>
</comment>
<proteinExistence type="inferred from homology"/>
<feature type="binding site" evidence="5">
    <location>
        <position position="312"/>
    </location>
    <ligand>
        <name>substrate</name>
    </ligand>
</feature>
<evidence type="ECO:0000256" key="4">
    <source>
        <dbReference type="ARBA" id="ARBA00023239"/>
    </source>
</evidence>
<dbReference type="PANTHER" id="PTHR43727">
    <property type="entry name" value="DIAMINOPIMELATE DECARBOXYLASE"/>
    <property type="match status" value="1"/>
</dbReference>
<dbReference type="EC" id="4.1.1.20" evidence="5 6"/>
<dbReference type="InterPro" id="IPR002986">
    <property type="entry name" value="DAP_deCOOHase_LysA"/>
</dbReference>
<dbReference type="Gene3D" id="2.40.37.10">
    <property type="entry name" value="Lyase, Ornithine Decarboxylase, Chain A, domain 1"/>
    <property type="match status" value="1"/>
</dbReference>
<dbReference type="RefSeq" id="WP_171474946.1">
    <property type="nucleotide sequence ID" value="NZ_CP053452.2"/>
</dbReference>
<feature type="binding site" evidence="5">
    <location>
        <position position="316"/>
    </location>
    <ligand>
        <name>substrate</name>
    </ligand>
</feature>